<keyword evidence="2" id="KW-1185">Reference proteome</keyword>
<dbReference type="AlphaFoldDB" id="A0A7K1GHG0"/>
<comment type="caution">
    <text evidence="1">The sequence shown here is derived from an EMBL/GenBank/DDBJ whole genome shotgun (WGS) entry which is preliminary data.</text>
</comment>
<dbReference type="Proteomes" id="UP000447545">
    <property type="component" value="Unassembled WGS sequence"/>
</dbReference>
<name>A0A7K1GHG0_9FLAO</name>
<gene>
    <name evidence="1" type="ORF">F1003_10605</name>
</gene>
<proteinExistence type="predicted"/>
<dbReference type="RefSeq" id="WP_155089399.1">
    <property type="nucleotide sequence ID" value="NZ_WJYA01000006.1"/>
</dbReference>
<evidence type="ECO:0000313" key="1">
    <source>
        <dbReference type="EMBL" id="MTE27379.1"/>
    </source>
</evidence>
<dbReference type="EMBL" id="WJYA01000006">
    <property type="protein sequence ID" value="MTE27379.1"/>
    <property type="molecule type" value="Genomic_DNA"/>
</dbReference>
<evidence type="ECO:0000313" key="2">
    <source>
        <dbReference type="Proteomes" id="UP000447545"/>
    </source>
</evidence>
<dbReference type="Pfam" id="PF08889">
    <property type="entry name" value="WbqC"/>
    <property type="match status" value="1"/>
</dbReference>
<organism evidence="1 2">
    <name type="scientific">Winogradskyella ouciana</name>
    <dbReference type="NCBI Taxonomy" id="2608631"/>
    <lineage>
        <taxon>Bacteria</taxon>
        <taxon>Pseudomonadati</taxon>
        <taxon>Bacteroidota</taxon>
        <taxon>Flavobacteriia</taxon>
        <taxon>Flavobacteriales</taxon>
        <taxon>Flavobacteriaceae</taxon>
        <taxon>Winogradskyella</taxon>
    </lineage>
</organism>
<evidence type="ECO:0008006" key="3">
    <source>
        <dbReference type="Google" id="ProtNLM"/>
    </source>
</evidence>
<reference evidence="1 2" key="1">
    <citation type="submission" date="2019-11" db="EMBL/GenBank/DDBJ databases">
        <title>Winogradskyella ouciana sp. nov., isolated from the hadal seawater of the Mariana Trench.</title>
        <authorList>
            <person name="Liu R."/>
        </authorList>
    </citation>
    <scope>NUCLEOTIDE SEQUENCE [LARGE SCALE GENOMIC DNA]</scope>
    <source>
        <strain evidence="1 2">ZXX205</strain>
    </source>
</reference>
<accession>A0A7K1GHG0</accession>
<dbReference type="InterPro" id="IPR014985">
    <property type="entry name" value="WbqC"/>
</dbReference>
<sequence>MHSKKVAILQSNYIPWKGYFDIIARADVFVIYDEVQYTKNDWRNRNLIKTKNGLQWLTIPVSHKSTSQKIHETKVINNNWSRKHFNSLQANYGKSPYFNQYKDEIKEIYDGSEIYLSEINRKFIVLINKFLDITTDIIDSRTLKLKGDRQEKLIEACEKLNASTYISGPAAKEYIDESLFKENNLDILWMDYSGYKPYHQINGDFEHQVSVLDLLFNEGPNAKKYLKSKF</sequence>
<protein>
    <recommendedName>
        <fullName evidence="3">WbqC-like protein family protein</fullName>
    </recommendedName>
</protein>